<comment type="caution">
    <text evidence="2">The sequence shown here is derived from an EMBL/GenBank/DDBJ whole genome shotgun (WGS) entry which is preliminary data.</text>
</comment>
<dbReference type="Gene3D" id="3.40.630.30">
    <property type="match status" value="1"/>
</dbReference>
<dbReference type="PROSITE" id="PS51186">
    <property type="entry name" value="GNAT"/>
    <property type="match status" value="1"/>
</dbReference>
<reference evidence="3" key="1">
    <citation type="journal article" date="2019" name="Int. J. Syst. Evol. Microbiol.">
        <title>The Global Catalogue of Microorganisms (GCM) 10K type strain sequencing project: providing services to taxonomists for standard genome sequencing and annotation.</title>
        <authorList>
            <consortium name="The Broad Institute Genomics Platform"/>
            <consortium name="The Broad Institute Genome Sequencing Center for Infectious Disease"/>
            <person name="Wu L."/>
            <person name="Ma J."/>
        </authorList>
    </citation>
    <scope>NUCLEOTIDE SEQUENCE [LARGE SCALE GENOMIC DNA]</scope>
    <source>
        <strain evidence="3">KCTC 42986</strain>
    </source>
</reference>
<dbReference type="EMBL" id="JBHRTP010000008">
    <property type="protein sequence ID" value="MFC3107130.1"/>
    <property type="molecule type" value="Genomic_DNA"/>
</dbReference>
<protein>
    <submittedName>
        <fullName evidence="2">GNAT family N-acetyltransferase</fullName>
        <ecNumber evidence="2">2.3.-.-</ecNumber>
    </submittedName>
</protein>
<dbReference type="PANTHER" id="PTHR43792:SF9">
    <property type="entry name" value="RIBOSOMAL-PROTEIN-ALANINE ACETYLTRANSFERASE"/>
    <property type="match status" value="1"/>
</dbReference>
<keyword evidence="3" id="KW-1185">Reference proteome</keyword>
<evidence type="ECO:0000313" key="2">
    <source>
        <dbReference type="EMBL" id="MFC3107130.1"/>
    </source>
</evidence>
<dbReference type="PANTHER" id="PTHR43792">
    <property type="entry name" value="GNAT FAMILY, PUTATIVE (AFU_ORTHOLOGUE AFUA_3G00765)-RELATED-RELATED"/>
    <property type="match status" value="1"/>
</dbReference>
<keyword evidence="2" id="KW-0012">Acyltransferase</keyword>
<dbReference type="InterPro" id="IPR016181">
    <property type="entry name" value="Acyl_CoA_acyltransferase"/>
</dbReference>
<keyword evidence="2" id="KW-0808">Transferase</keyword>
<proteinExistence type="predicted"/>
<dbReference type="Proteomes" id="UP001595530">
    <property type="component" value="Unassembled WGS sequence"/>
</dbReference>
<name>A0ABV7F0J8_9BURK</name>
<dbReference type="Pfam" id="PF13302">
    <property type="entry name" value="Acetyltransf_3"/>
    <property type="match status" value="1"/>
</dbReference>
<dbReference type="SUPFAM" id="SSF55729">
    <property type="entry name" value="Acyl-CoA N-acyltransferases (Nat)"/>
    <property type="match status" value="1"/>
</dbReference>
<dbReference type="EC" id="2.3.-.-" evidence="2"/>
<dbReference type="InterPro" id="IPR000182">
    <property type="entry name" value="GNAT_dom"/>
</dbReference>
<dbReference type="GO" id="GO:0016746">
    <property type="term" value="F:acyltransferase activity"/>
    <property type="evidence" value="ECO:0007669"/>
    <property type="project" value="UniProtKB-KW"/>
</dbReference>
<evidence type="ECO:0000259" key="1">
    <source>
        <dbReference type="PROSITE" id="PS51186"/>
    </source>
</evidence>
<sequence length="183" mass="20986">MSDPSSFPTLHTANFLLRQIAQDDLADIFRGLSDPRVTAYYGVSYATQEAAQMQMQWYRAIEQQHSGIWWAICRPDAPAALLGTCGFYDCDRENRNVDMGYWLLPEHWGTGVMRESLPAILSHAFSQMRLHRVECEVEPANLASGRLLRGLGFVHEGRRRQVAFKNGSFVDMEYYALLEHELR</sequence>
<feature type="domain" description="N-acetyltransferase" evidence="1">
    <location>
        <begin position="15"/>
        <end position="177"/>
    </location>
</feature>
<evidence type="ECO:0000313" key="3">
    <source>
        <dbReference type="Proteomes" id="UP001595530"/>
    </source>
</evidence>
<dbReference type="RefSeq" id="WP_390326469.1">
    <property type="nucleotide sequence ID" value="NZ_JBHRTP010000008.1"/>
</dbReference>
<organism evidence="2 3">
    <name type="scientific">Undibacterium arcticum</name>
    <dbReference type="NCBI Taxonomy" id="1762892"/>
    <lineage>
        <taxon>Bacteria</taxon>
        <taxon>Pseudomonadati</taxon>
        <taxon>Pseudomonadota</taxon>
        <taxon>Betaproteobacteria</taxon>
        <taxon>Burkholderiales</taxon>
        <taxon>Oxalobacteraceae</taxon>
        <taxon>Undibacterium</taxon>
    </lineage>
</organism>
<accession>A0ABV7F0J8</accession>
<dbReference type="InterPro" id="IPR051531">
    <property type="entry name" value="N-acetyltransferase"/>
</dbReference>
<gene>
    <name evidence="2" type="ORF">ACFOFO_03985</name>
</gene>